<feature type="domain" description="Methylated-DNA-[protein]-cysteine S-methyltransferase DNA binding" evidence="7">
    <location>
        <begin position="108"/>
        <end position="185"/>
    </location>
</feature>
<evidence type="ECO:0000256" key="4">
    <source>
        <dbReference type="ARBA" id="ARBA00022763"/>
    </source>
</evidence>
<evidence type="ECO:0000313" key="10">
    <source>
        <dbReference type="Proteomes" id="UP001500751"/>
    </source>
</evidence>
<reference evidence="10" key="1">
    <citation type="journal article" date="2019" name="Int. J. Syst. Evol. Microbiol.">
        <title>The Global Catalogue of Microorganisms (GCM) 10K type strain sequencing project: providing services to taxonomists for standard genome sequencing and annotation.</title>
        <authorList>
            <consortium name="The Broad Institute Genomics Platform"/>
            <consortium name="The Broad Institute Genome Sequencing Center for Infectious Disease"/>
            <person name="Wu L."/>
            <person name="Ma J."/>
        </authorList>
    </citation>
    <scope>NUCLEOTIDE SEQUENCE [LARGE SCALE GENOMIC DNA]</scope>
    <source>
        <strain evidence="10">JCM 16014</strain>
    </source>
</reference>
<dbReference type="InterPro" id="IPR036631">
    <property type="entry name" value="MGMT_N_sf"/>
</dbReference>
<dbReference type="SUPFAM" id="SSF53155">
    <property type="entry name" value="Methylated DNA-protein cysteine methyltransferase domain"/>
    <property type="match status" value="1"/>
</dbReference>
<comment type="catalytic activity">
    <reaction evidence="6">
        <text>a 6-O-methyl-2'-deoxyguanosine in DNA + L-cysteinyl-[protein] = S-methyl-L-cysteinyl-[protein] + a 2'-deoxyguanosine in DNA</text>
        <dbReference type="Rhea" id="RHEA:24000"/>
        <dbReference type="Rhea" id="RHEA-COMP:10131"/>
        <dbReference type="Rhea" id="RHEA-COMP:10132"/>
        <dbReference type="Rhea" id="RHEA-COMP:11367"/>
        <dbReference type="Rhea" id="RHEA-COMP:11368"/>
        <dbReference type="ChEBI" id="CHEBI:29950"/>
        <dbReference type="ChEBI" id="CHEBI:82612"/>
        <dbReference type="ChEBI" id="CHEBI:85445"/>
        <dbReference type="ChEBI" id="CHEBI:85448"/>
        <dbReference type="EC" id="2.1.1.63"/>
    </reaction>
</comment>
<dbReference type="Gene3D" id="3.30.160.70">
    <property type="entry name" value="Methylated DNA-protein cysteine methyltransferase domain"/>
    <property type="match status" value="1"/>
</dbReference>
<dbReference type="InterPro" id="IPR008332">
    <property type="entry name" value="MethylG_MeTrfase_N"/>
</dbReference>
<dbReference type="Gene3D" id="1.10.10.10">
    <property type="entry name" value="Winged helix-like DNA-binding domain superfamily/Winged helix DNA-binding domain"/>
    <property type="match status" value="1"/>
</dbReference>
<dbReference type="SUPFAM" id="SSF46767">
    <property type="entry name" value="Methylated DNA-protein cysteine methyltransferase, C-terminal domain"/>
    <property type="match status" value="1"/>
</dbReference>
<dbReference type="PANTHER" id="PTHR10815:SF5">
    <property type="entry name" value="METHYLATED-DNA--PROTEIN-CYSTEINE METHYLTRANSFERASE"/>
    <property type="match status" value="1"/>
</dbReference>
<keyword evidence="5" id="KW-0234">DNA repair</keyword>
<feature type="domain" description="Methylguanine DNA methyltransferase ribonuclease-like" evidence="8">
    <location>
        <begin position="7"/>
        <end position="99"/>
    </location>
</feature>
<evidence type="ECO:0000256" key="1">
    <source>
        <dbReference type="ARBA" id="ARBA00001286"/>
    </source>
</evidence>
<organism evidence="9 10">
    <name type="scientific">Catenulispora yoronensis</name>
    <dbReference type="NCBI Taxonomy" id="450799"/>
    <lineage>
        <taxon>Bacteria</taxon>
        <taxon>Bacillati</taxon>
        <taxon>Actinomycetota</taxon>
        <taxon>Actinomycetes</taxon>
        <taxon>Catenulisporales</taxon>
        <taxon>Catenulisporaceae</taxon>
        <taxon>Catenulispora</taxon>
    </lineage>
</organism>
<dbReference type="PANTHER" id="PTHR10815">
    <property type="entry name" value="METHYLATED-DNA--PROTEIN-CYSTEINE METHYLTRANSFERASE"/>
    <property type="match status" value="1"/>
</dbReference>
<dbReference type="CDD" id="cd06445">
    <property type="entry name" value="ATase"/>
    <property type="match status" value="1"/>
</dbReference>
<keyword evidence="3" id="KW-0808">Transferase</keyword>
<protein>
    <submittedName>
        <fullName evidence="9">Methylated-DNA--[protein]-cysteine S-methyltransferase</fullName>
    </submittedName>
</protein>
<name>A0ABP5GNI3_9ACTN</name>
<dbReference type="InterPro" id="IPR036388">
    <property type="entry name" value="WH-like_DNA-bd_sf"/>
</dbReference>
<dbReference type="EMBL" id="BAAAQN010000041">
    <property type="protein sequence ID" value="GAA2046235.1"/>
    <property type="molecule type" value="Genomic_DNA"/>
</dbReference>
<comment type="catalytic activity">
    <reaction evidence="1">
        <text>a 4-O-methyl-thymidine in DNA + L-cysteinyl-[protein] = a thymidine in DNA + S-methyl-L-cysteinyl-[protein]</text>
        <dbReference type="Rhea" id="RHEA:53428"/>
        <dbReference type="Rhea" id="RHEA-COMP:10131"/>
        <dbReference type="Rhea" id="RHEA-COMP:10132"/>
        <dbReference type="Rhea" id="RHEA-COMP:13555"/>
        <dbReference type="Rhea" id="RHEA-COMP:13556"/>
        <dbReference type="ChEBI" id="CHEBI:29950"/>
        <dbReference type="ChEBI" id="CHEBI:82612"/>
        <dbReference type="ChEBI" id="CHEBI:137386"/>
        <dbReference type="ChEBI" id="CHEBI:137387"/>
        <dbReference type="EC" id="2.1.1.63"/>
    </reaction>
</comment>
<dbReference type="Pfam" id="PF02870">
    <property type="entry name" value="Methyltransf_1N"/>
    <property type="match status" value="1"/>
</dbReference>
<evidence type="ECO:0000259" key="8">
    <source>
        <dbReference type="Pfam" id="PF02870"/>
    </source>
</evidence>
<proteinExistence type="predicted"/>
<dbReference type="NCBIfam" id="TIGR00589">
    <property type="entry name" value="ogt"/>
    <property type="match status" value="1"/>
</dbReference>
<keyword evidence="10" id="KW-1185">Reference proteome</keyword>
<sequence>MGVMQTALLDTPIGTLTVGATPRGLRMVRFPQERGRAEAEVVQEAEEFDPEVLVAAEAPVAAGRSVSPERIARAQLDEALLQLREYFEGDRTKFDIALDWYGVSGLRLRVLKLLADVPFGDTVTYGDLAKGSGAGVTASQAVGGIMGSNPLPIVVPCHRVLAADGLGGFGGGLRTKEWLLAWEGVLPPALDWDM</sequence>
<evidence type="ECO:0000313" key="9">
    <source>
        <dbReference type="EMBL" id="GAA2046235.1"/>
    </source>
</evidence>
<dbReference type="Pfam" id="PF01035">
    <property type="entry name" value="DNA_binding_1"/>
    <property type="match status" value="1"/>
</dbReference>
<dbReference type="InterPro" id="IPR036217">
    <property type="entry name" value="MethylDNA_cys_MeTrfase_DNAb"/>
</dbReference>
<evidence type="ECO:0000259" key="7">
    <source>
        <dbReference type="Pfam" id="PF01035"/>
    </source>
</evidence>
<comment type="caution">
    <text evidence="9">The sequence shown here is derived from an EMBL/GenBank/DDBJ whole genome shotgun (WGS) entry which is preliminary data.</text>
</comment>
<evidence type="ECO:0000256" key="2">
    <source>
        <dbReference type="ARBA" id="ARBA00022603"/>
    </source>
</evidence>
<accession>A0ABP5GNI3</accession>
<evidence type="ECO:0000256" key="5">
    <source>
        <dbReference type="ARBA" id="ARBA00023204"/>
    </source>
</evidence>
<keyword evidence="4" id="KW-0227">DNA damage</keyword>
<dbReference type="InterPro" id="IPR014048">
    <property type="entry name" value="MethylDNA_cys_MeTrfase_DNA-bd"/>
</dbReference>
<dbReference type="Proteomes" id="UP001500751">
    <property type="component" value="Unassembled WGS sequence"/>
</dbReference>
<dbReference type="PROSITE" id="PS00374">
    <property type="entry name" value="MGMT"/>
    <property type="match status" value="1"/>
</dbReference>
<gene>
    <name evidence="9" type="ORF">GCM10009839_58070</name>
</gene>
<dbReference type="InterPro" id="IPR001497">
    <property type="entry name" value="MethylDNA_cys_MeTrfase_AS"/>
</dbReference>
<evidence type="ECO:0000256" key="3">
    <source>
        <dbReference type="ARBA" id="ARBA00022679"/>
    </source>
</evidence>
<evidence type="ECO:0000256" key="6">
    <source>
        <dbReference type="ARBA" id="ARBA00049348"/>
    </source>
</evidence>
<keyword evidence="2" id="KW-0489">Methyltransferase</keyword>